<gene>
    <name evidence="1" type="ORF">HNS30_06545</name>
</gene>
<name>A0A7Y4JPB1_9BACT</name>
<evidence type="ECO:0008006" key="3">
    <source>
        <dbReference type="Google" id="ProtNLM"/>
    </source>
</evidence>
<accession>A0A7Y4JPB1</accession>
<dbReference type="RefSeq" id="WP_171412925.1">
    <property type="nucleotide sequence ID" value="NZ_JABFJW010000032.1"/>
</dbReference>
<organism evidence="1 2">
    <name type="scientific">Corallococcus exercitus</name>
    <dbReference type="NCBI Taxonomy" id="2316736"/>
    <lineage>
        <taxon>Bacteria</taxon>
        <taxon>Pseudomonadati</taxon>
        <taxon>Myxococcota</taxon>
        <taxon>Myxococcia</taxon>
        <taxon>Myxococcales</taxon>
        <taxon>Cystobacterineae</taxon>
        <taxon>Myxococcaceae</taxon>
        <taxon>Corallococcus</taxon>
    </lineage>
</organism>
<dbReference type="EMBL" id="JABFJW010000032">
    <property type="protein sequence ID" value="NOK08690.1"/>
    <property type="molecule type" value="Genomic_DNA"/>
</dbReference>
<dbReference type="AlphaFoldDB" id="A0A7Y4JPB1"/>
<proteinExistence type="predicted"/>
<evidence type="ECO:0000313" key="1">
    <source>
        <dbReference type="EMBL" id="NOK08690.1"/>
    </source>
</evidence>
<dbReference type="Proteomes" id="UP000528460">
    <property type="component" value="Unassembled WGS sequence"/>
</dbReference>
<evidence type="ECO:0000313" key="2">
    <source>
        <dbReference type="Proteomes" id="UP000528460"/>
    </source>
</evidence>
<protein>
    <recommendedName>
        <fullName evidence="3">Phytanoyl-CoA dioxygenase</fullName>
    </recommendedName>
</protein>
<comment type="caution">
    <text evidence="1">The sequence shown here is derived from an EMBL/GenBank/DDBJ whole genome shotgun (WGS) entry which is preliminary data.</text>
</comment>
<reference evidence="1 2" key="1">
    <citation type="submission" date="2020-05" db="EMBL/GenBank/DDBJ databases">
        <authorList>
            <person name="Whitworth D."/>
        </authorList>
    </citation>
    <scope>NUCLEOTIDE SEQUENCE [LARGE SCALE GENOMIC DNA]</scope>
    <source>
        <strain evidence="1 2">CA046A</strain>
    </source>
</reference>
<sequence length="294" mass="33209">MSTERQFDYSALTQQPRRTHPQALQVFNNVFDEALIHAAYEALRPLPPLPSGFFWVDMERVLAYQQGDARQVEELAAYLPREIATLTFQYFVRLMDLIPEVRRDQVAGFELWFHNLGAPVKRAAFHVDHDVPLAEKTGKVHLPLWGTVIYLGPQKGLVGGGTVFNLEEPLSQTLLDNCMRFHDFDALFKLSDQWVTVPFKPNRCAVFRGTLPHCIAATDQVSPEQPRVNLLANLWDHRPSFADGQAFCRFSPEEFALLGRLSPAQHAALAEIAGTLTSQDDVTQLFALLNKLRG</sequence>